<evidence type="ECO:0000313" key="4">
    <source>
        <dbReference type="EMBL" id="TGX38803.1"/>
    </source>
</evidence>
<dbReference type="EMBL" id="SRXU01000009">
    <property type="protein sequence ID" value="TGX38803.1"/>
    <property type="molecule type" value="Genomic_DNA"/>
</dbReference>
<accession>A0A4S1W8P5</accession>
<reference evidence="4 5" key="1">
    <citation type="submission" date="2019-04" db="EMBL/GenBank/DDBJ databases">
        <title>Sphingomonas psychrotolerans sp. nov., isolated from soil in the Tianshan Mountains, Xinjiang, China.</title>
        <authorList>
            <person name="Luo Y."/>
            <person name="Sheng H."/>
        </authorList>
    </citation>
    <scope>NUCLEOTIDE SEQUENCE [LARGE SCALE GENOMIC DNA]</scope>
    <source>
        <strain evidence="4 5">KIS18-15</strain>
    </source>
</reference>
<gene>
    <name evidence="4" type="ORF">E5A74_18435</name>
</gene>
<name>A0A4S1W8P5_9SPHN</name>
<evidence type="ECO:0000256" key="2">
    <source>
        <dbReference type="PROSITE-ProRule" id="PRU00335"/>
    </source>
</evidence>
<evidence type="ECO:0000259" key="3">
    <source>
        <dbReference type="PROSITE" id="PS50977"/>
    </source>
</evidence>
<comment type="caution">
    <text evidence="4">The sequence shown here is derived from an EMBL/GenBank/DDBJ whole genome shotgun (WGS) entry which is preliminary data.</text>
</comment>
<dbReference type="PRINTS" id="PR00455">
    <property type="entry name" value="HTHTETR"/>
</dbReference>
<feature type="domain" description="HTH tetR-type" evidence="3">
    <location>
        <begin position="9"/>
        <end position="69"/>
    </location>
</feature>
<dbReference type="Proteomes" id="UP000309848">
    <property type="component" value="Unassembled WGS sequence"/>
</dbReference>
<keyword evidence="5" id="KW-1185">Reference proteome</keyword>
<dbReference type="PANTHER" id="PTHR43479">
    <property type="entry name" value="ACREF/ENVCD OPERON REPRESSOR-RELATED"/>
    <property type="match status" value="1"/>
</dbReference>
<dbReference type="InterPro" id="IPR001647">
    <property type="entry name" value="HTH_TetR"/>
</dbReference>
<dbReference type="GO" id="GO:0003677">
    <property type="term" value="F:DNA binding"/>
    <property type="evidence" value="ECO:0007669"/>
    <property type="project" value="UniProtKB-UniRule"/>
</dbReference>
<dbReference type="AlphaFoldDB" id="A0A4S1W8P5"/>
<dbReference type="Pfam" id="PF00440">
    <property type="entry name" value="TetR_N"/>
    <property type="match status" value="1"/>
</dbReference>
<sequence>MQGNDPRAERTRAAILGAFTELLFSRRYDAIRTADLIAAAGIGRSTFYEHFRGKDDVLVAATEPVLQTLAAAALDRASPAQLRAMLDHVWRQRGFARRLLEGRTGRMLEARLAAMIAARLEPGAPAALRSAAVAAALWTMLRLWLAGTVACPAAELALHLKACACLRAAPVTA</sequence>
<dbReference type="InterPro" id="IPR009057">
    <property type="entry name" value="Homeodomain-like_sf"/>
</dbReference>
<evidence type="ECO:0000313" key="5">
    <source>
        <dbReference type="Proteomes" id="UP000309848"/>
    </source>
</evidence>
<dbReference type="OrthoDB" id="9811084at2"/>
<protein>
    <submittedName>
        <fullName evidence="4">TetR/AcrR family transcriptional regulator</fullName>
    </submittedName>
</protein>
<evidence type="ECO:0000256" key="1">
    <source>
        <dbReference type="ARBA" id="ARBA00023125"/>
    </source>
</evidence>
<dbReference type="RefSeq" id="WP_135987098.1">
    <property type="nucleotide sequence ID" value="NZ_JAASQM010000003.1"/>
</dbReference>
<dbReference type="InterPro" id="IPR050624">
    <property type="entry name" value="HTH-type_Tx_Regulator"/>
</dbReference>
<organism evidence="4 5">
    <name type="scientific">Sphingomonas naasensis</name>
    <dbReference type="NCBI Taxonomy" id="1344951"/>
    <lineage>
        <taxon>Bacteria</taxon>
        <taxon>Pseudomonadati</taxon>
        <taxon>Pseudomonadota</taxon>
        <taxon>Alphaproteobacteria</taxon>
        <taxon>Sphingomonadales</taxon>
        <taxon>Sphingomonadaceae</taxon>
        <taxon>Sphingomonas</taxon>
    </lineage>
</organism>
<dbReference type="Gene3D" id="1.10.357.10">
    <property type="entry name" value="Tetracycline Repressor, domain 2"/>
    <property type="match status" value="1"/>
</dbReference>
<dbReference type="PANTHER" id="PTHR43479:SF11">
    <property type="entry name" value="ACREF_ENVCD OPERON REPRESSOR-RELATED"/>
    <property type="match status" value="1"/>
</dbReference>
<keyword evidence="1 2" id="KW-0238">DNA-binding</keyword>
<dbReference type="PROSITE" id="PS50977">
    <property type="entry name" value="HTH_TETR_2"/>
    <property type="match status" value="1"/>
</dbReference>
<feature type="DNA-binding region" description="H-T-H motif" evidence="2">
    <location>
        <begin position="32"/>
        <end position="51"/>
    </location>
</feature>
<dbReference type="SUPFAM" id="SSF46689">
    <property type="entry name" value="Homeodomain-like"/>
    <property type="match status" value="1"/>
</dbReference>
<proteinExistence type="predicted"/>